<dbReference type="SUPFAM" id="SSF47336">
    <property type="entry name" value="ACP-like"/>
    <property type="match status" value="3"/>
</dbReference>
<feature type="region of interest" description="Disordered" evidence="8">
    <location>
        <begin position="549"/>
        <end position="568"/>
    </location>
</feature>
<dbReference type="InterPro" id="IPR014030">
    <property type="entry name" value="Ketoacyl_synth_N"/>
</dbReference>
<name>A0A853EFH9_9ACTO</name>
<dbReference type="CDD" id="cd00833">
    <property type="entry name" value="PKS"/>
    <property type="match status" value="3"/>
</dbReference>
<dbReference type="GO" id="GO:0004315">
    <property type="term" value="F:3-oxoacyl-[acyl-carrier-protein] synthase activity"/>
    <property type="evidence" value="ECO:0007669"/>
    <property type="project" value="InterPro"/>
</dbReference>
<evidence type="ECO:0000313" key="12">
    <source>
        <dbReference type="Proteomes" id="UP000572528"/>
    </source>
</evidence>
<dbReference type="InterPro" id="IPR057326">
    <property type="entry name" value="KR_dom"/>
</dbReference>
<feature type="domain" description="Ketosynthase family 3 (KS3)" evidence="10">
    <location>
        <begin position="1350"/>
        <end position="1772"/>
    </location>
</feature>
<evidence type="ECO:0000256" key="8">
    <source>
        <dbReference type="SAM" id="MobiDB-lite"/>
    </source>
</evidence>
<dbReference type="RefSeq" id="WP_179899398.1">
    <property type="nucleotide sequence ID" value="NZ_JACBXV010000003.1"/>
</dbReference>
<evidence type="ECO:0000313" key="11">
    <source>
        <dbReference type="EMBL" id="NYS68049.1"/>
    </source>
</evidence>
<evidence type="ECO:0000256" key="3">
    <source>
        <dbReference type="ARBA" id="ARBA00022450"/>
    </source>
</evidence>
<feature type="compositionally biased region" description="Polar residues" evidence="8">
    <location>
        <begin position="1931"/>
        <end position="1941"/>
    </location>
</feature>
<dbReference type="CDD" id="cd08953">
    <property type="entry name" value="KR_2_SDR_x"/>
    <property type="match status" value="1"/>
</dbReference>
<dbReference type="InterPro" id="IPR016039">
    <property type="entry name" value="Thiolase-like"/>
</dbReference>
<keyword evidence="3" id="KW-0596">Phosphopantetheine</keyword>
<dbReference type="GO" id="GO:0006633">
    <property type="term" value="P:fatty acid biosynthetic process"/>
    <property type="evidence" value="ECO:0007669"/>
    <property type="project" value="InterPro"/>
</dbReference>
<comment type="pathway">
    <text evidence="2">Antibiotic biosynthesis.</text>
</comment>
<dbReference type="PROSITE" id="PS50075">
    <property type="entry name" value="CARRIER"/>
    <property type="match status" value="3"/>
</dbReference>
<proteinExistence type="predicted"/>
<dbReference type="Gene3D" id="1.10.1240.100">
    <property type="match status" value="3"/>
</dbReference>
<dbReference type="SUPFAM" id="SSF53901">
    <property type="entry name" value="Thiolase-like"/>
    <property type="match status" value="3"/>
</dbReference>
<dbReference type="InterPro" id="IPR036736">
    <property type="entry name" value="ACP-like_sf"/>
</dbReference>
<evidence type="ECO:0000256" key="7">
    <source>
        <dbReference type="ARBA" id="ARBA00022737"/>
    </source>
</evidence>
<reference evidence="11 12" key="1">
    <citation type="submission" date="2020-07" db="EMBL/GenBank/DDBJ databases">
        <title>MOT database genomes.</title>
        <authorList>
            <person name="Joseph S."/>
            <person name="Aduse-Opoku J."/>
            <person name="Hashim A."/>
            <person name="Wade W."/>
            <person name="Curtis M."/>
        </authorList>
    </citation>
    <scope>NUCLEOTIDE SEQUENCE [LARGE SCALE GENOMIC DNA]</scope>
    <source>
        <strain evidence="11 12">WMus004</strain>
    </source>
</reference>
<dbReference type="InterPro" id="IPR050091">
    <property type="entry name" value="PKS_NRPS_Biosynth_Enz"/>
</dbReference>
<dbReference type="Pfam" id="PF08659">
    <property type="entry name" value="KR"/>
    <property type="match status" value="1"/>
</dbReference>
<feature type="domain" description="Ketosynthase family 3 (KS3)" evidence="10">
    <location>
        <begin position="158"/>
        <end position="588"/>
    </location>
</feature>
<feature type="region of interest" description="Disordered" evidence="8">
    <location>
        <begin position="1924"/>
        <end position="1955"/>
    </location>
</feature>
<dbReference type="PROSITE" id="PS52004">
    <property type="entry name" value="KS3_2"/>
    <property type="match status" value="3"/>
</dbReference>
<dbReference type="InterPro" id="IPR036291">
    <property type="entry name" value="NAD(P)-bd_dom_sf"/>
</dbReference>
<dbReference type="GO" id="GO:0004312">
    <property type="term" value="F:fatty acid synthase activity"/>
    <property type="evidence" value="ECO:0007669"/>
    <property type="project" value="TreeGrafter"/>
</dbReference>
<dbReference type="InterPro" id="IPR032821">
    <property type="entry name" value="PKS_assoc"/>
</dbReference>
<dbReference type="PANTHER" id="PTHR43775">
    <property type="entry name" value="FATTY ACID SYNTHASE"/>
    <property type="match status" value="1"/>
</dbReference>
<dbReference type="SUPFAM" id="SSF51735">
    <property type="entry name" value="NAD(P)-binding Rossmann-fold domains"/>
    <property type="match status" value="1"/>
</dbReference>
<evidence type="ECO:0000259" key="9">
    <source>
        <dbReference type="PROSITE" id="PS50075"/>
    </source>
</evidence>
<accession>A0A853EFH9</accession>
<feature type="domain" description="Carrier" evidence="9">
    <location>
        <begin position="47"/>
        <end position="129"/>
    </location>
</feature>
<dbReference type="InterPro" id="IPR013968">
    <property type="entry name" value="PKS_KR"/>
</dbReference>
<dbReference type="InterPro" id="IPR018201">
    <property type="entry name" value="Ketoacyl_synth_AS"/>
</dbReference>
<dbReference type="InterPro" id="IPR009081">
    <property type="entry name" value="PP-bd_ACP"/>
</dbReference>
<feature type="domain" description="Ketosynthase family 3 (KS3)" evidence="10">
    <location>
        <begin position="2070"/>
        <end position="2499"/>
    </location>
</feature>
<feature type="domain" description="Carrier" evidence="9">
    <location>
        <begin position="1954"/>
        <end position="2027"/>
    </location>
</feature>
<dbReference type="Pfam" id="PF22336">
    <property type="entry name" value="RhiE-like_linker"/>
    <property type="match status" value="1"/>
</dbReference>
<feature type="region of interest" description="Disordered" evidence="8">
    <location>
        <begin position="2107"/>
        <end position="2126"/>
    </location>
</feature>
<keyword evidence="4" id="KW-0963">Cytoplasm</keyword>
<dbReference type="Gene3D" id="3.40.47.10">
    <property type="match status" value="3"/>
</dbReference>
<evidence type="ECO:0000256" key="2">
    <source>
        <dbReference type="ARBA" id="ARBA00004792"/>
    </source>
</evidence>
<keyword evidence="7" id="KW-0677">Repeat</keyword>
<dbReference type="GO" id="GO:0005737">
    <property type="term" value="C:cytoplasm"/>
    <property type="evidence" value="ECO:0007669"/>
    <property type="project" value="UniProtKB-SubCell"/>
</dbReference>
<evidence type="ECO:0000256" key="5">
    <source>
        <dbReference type="ARBA" id="ARBA00022553"/>
    </source>
</evidence>
<keyword evidence="6" id="KW-0808">Transferase</keyword>
<dbReference type="GO" id="GO:0031177">
    <property type="term" value="F:phosphopantetheine binding"/>
    <property type="evidence" value="ECO:0007669"/>
    <property type="project" value="InterPro"/>
</dbReference>
<dbReference type="SMART" id="SM00823">
    <property type="entry name" value="PKS_PP"/>
    <property type="match status" value="3"/>
</dbReference>
<feature type="region of interest" description="Disordered" evidence="8">
    <location>
        <begin position="1326"/>
        <end position="1346"/>
    </location>
</feature>
<dbReference type="Proteomes" id="UP000572528">
    <property type="component" value="Unassembled WGS sequence"/>
</dbReference>
<organism evidence="11 12">
    <name type="scientific">Actinomyces bowdenii</name>
    <dbReference type="NCBI Taxonomy" id="131109"/>
    <lineage>
        <taxon>Bacteria</taxon>
        <taxon>Bacillati</taxon>
        <taxon>Actinomycetota</taxon>
        <taxon>Actinomycetes</taxon>
        <taxon>Actinomycetales</taxon>
        <taxon>Actinomycetaceae</taxon>
        <taxon>Actinomyces</taxon>
    </lineage>
</organism>
<evidence type="ECO:0000256" key="6">
    <source>
        <dbReference type="ARBA" id="ARBA00022679"/>
    </source>
</evidence>
<evidence type="ECO:0000256" key="4">
    <source>
        <dbReference type="ARBA" id="ARBA00022490"/>
    </source>
</evidence>
<dbReference type="Pfam" id="PF02801">
    <property type="entry name" value="Ketoacyl-synt_C"/>
    <property type="match status" value="3"/>
</dbReference>
<evidence type="ECO:0000259" key="10">
    <source>
        <dbReference type="PROSITE" id="PS52004"/>
    </source>
</evidence>
<feature type="compositionally biased region" description="Polar residues" evidence="8">
    <location>
        <begin position="2113"/>
        <end position="2122"/>
    </location>
</feature>
<dbReference type="InterPro" id="IPR020841">
    <property type="entry name" value="PKS_Beta-ketoAc_synthase_dom"/>
</dbReference>
<dbReference type="InterPro" id="IPR054514">
    <property type="entry name" value="RhiE-like_linker"/>
</dbReference>
<dbReference type="Gene3D" id="3.40.50.720">
    <property type="entry name" value="NAD(P)-binding Rossmann-like Domain"/>
    <property type="match status" value="1"/>
</dbReference>
<dbReference type="PROSITE" id="PS00606">
    <property type="entry name" value="KS3_1"/>
    <property type="match status" value="3"/>
</dbReference>
<comment type="subcellular location">
    <subcellularLocation>
        <location evidence="1">Cytoplasm</location>
    </subcellularLocation>
</comment>
<dbReference type="Pfam" id="PF16197">
    <property type="entry name" value="KAsynt_C_assoc"/>
    <property type="match status" value="2"/>
</dbReference>
<dbReference type="Pfam" id="PF00109">
    <property type="entry name" value="ketoacyl-synt"/>
    <property type="match status" value="3"/>
</dbReference>
<gene>
    <name evidence="11" type="ORF">HZZ05_00575</name>
</gene>
<keyword evidence="5" id="KW-0597">Phosphoprotein</keyword>
<dbReference type="Pfam" id="PF00550">
    <property type="entry name" value="PP-binding"/>
    <property type="match status" value="3"/>
</dbReference>
<dbReference type="InterPro" id="IPR014031">
    <property type="entry name" value="Ketoacyl_synth_C"/>
</dbReference>
<feature type="domain" description="Carrier" evidence="9">
    <location>
        <begin position="1241"/>
        <end position="1317"/>
    </location>
</feature>
<dbReference type="InterPro" id="IPR020806">
    <property type="entry name" value="PKS_PP-bd"/>
</dbReference>
<dbReference type="GO" id="GO:0071770">
    <property type="term" value="P:DIM/DIP cell wall layer assembly"/>
    <property type="evidence" value="ECO:0007669"/>
    <property type="project" value="TreeGrafter"/>
</dbReference>
<dbReference type="Gene3D" id="1.10.1200.10">
    <property type="entry name" value="ACP-like"/>
    <property type="match status" value="3"/>
</dbReference>
<dbReference type="PANTHER" id="PTHR43775:SF37">
    <property type="entry name" value="SI:DKEY-61P9.11"/>
    <property type="match status" value="1"/>
</dbReference>
<dbReference type="SMART" id="SM00825">
    <property type="entry name" value="PKS_KS"/>
    <property type="match status" value="3"/>
</dbReference>
<protein>
    <submittedName>
        <fullName evidence="11">SDR family NAD(P)-dependent oxidoreductase</fullName>
    </submittedName>
</protein>
<sequence>MSATKSSANALQAVLASYRAGELDRRAVEQLVRRLVDSERGTPAASEDSDEVVGYIARKVWRILGERMAMPEFSEQSLDSRYTDLGASSNDLVYLVERLEEDFGVPLLLTLIFDHPTPRRTATFIAAQTDGASLVETGQMSRTDGPSGESPALPSEEPFEVAIIGMDGRFPGADSVDALWQAMLSGEDLLSDVPASRWDHGRLLDRARGRGQVMSRRGGFLREVDKFAARRFAISPREAATIDPQIRLLLEVCLGAAQDAGVAQPLEGSKTGVFVGISFHDYEELMASADRPVGAHDATGTAAAMAANRVSFVLNLHGPSVTVDTACSSSLVAFHQAVQALRSGECEMALAAGTNLILSPRHFEYLAALGAQSQRGRCDPFGSGADGYVPAEAVAAVILKPLSAALADGDPIHAVVRGSAVRHNGRTASLTATAPQAQADLLLQAWADACITPQRLGFIEAHGTGTVLGDPVEVDGILAAFAACGVSSDDDYHVDQRCVLSSAKAHLGHAEAAAGIVGIVKAILTLEHAQHVTMPTFHEANPNCRVTTGPLRINRTNEPWPDRGNRPRQGAVSSFGFGGTGAHVVLEEAPDRHRPARARSWLIPLSADSQELLSGWASAILDRLRNLSQISVEGVAAQLCLSQDFQNHRALVVAAEPSDLLQGLERIAAGRSSVPQLNDPDHQVACRQWMDGDIPDWSTQWSGETPVRMALPGRPLQRERYWFDADSPTGPLPGVGSSANRTLVGPTSQDPLEEVPPVAVHHVPVLVSAPVDRAGLLPEGLVVVADGSAAAVRAREIAERSRGGRCVVRSVSVGNRSAGFEEELLMAFSGSDCVNCVLCSDPRRGHTELGPGEAATALAQQTDLAADIFTTWRRARGASGGSLHVVSIADLHDPVGASLAGVVRAGVARDNRFGWTCIQVPADLAGTELSALIASEFAAVIPSSVQEVLHEAGDRRALTWKILGAADGPEIFRQGGRYLLTGGAGRIGRALGELLATRYGARLVLTGRQGMSEDLDQHLQQLEAVGGESVYLRADVANTEEMAGVVAFAKARFGGLDGVIHLAGGLVESELERRYERDMAPMLQPKVAGLIVLDQVTRDEPLEFFAVTSSMSGLIGTPLLGDYATVNRFMDSFMERRQRRVAEGLGNGASIALDLPYWCDGGLSMPPSTALAIEAATGMVALTAADGTALVEEALRRAVGVGSVRIASAFGNPAKIATAVGALAEEGSSGNVGPYLSCTPEDLRLLVGWLAERATTVLRLATPPAPDDDLTLLGFDSVTVHEFVREVGSCLGLEFDAATFFEHRTLASLGEELVRTHPVQVGLLRGSVPQSQSNPDPNPGASATPEELGPEAVAVIGMAGRFPGADSLEEFWADLCERRDVVEVYPDDRLPWPENFGAPPHGGFMHCVADFDPDFFKVTRREAEVMDPQQRLLLMTAHEALADAAIPYASLYGTRTGVFVGASNVDHSDVLRATGLSGDAQSVTGLAHGMLANRLSYQLGLVGPSEVVDTACSSSLVALDRAVRSLRAGECDTAIVAGVNVLTSPFPFRACGQAGMLSLTGHCHTFGANADGYVRGEGSIVMVLRLRDSAEECGDPVRALIRQVETRHHGHSHGLTVPDPEAQAELIVSVHRSAGVDPQTVGLIEAHGTGTPLGDPIEANGLLRAFSKLGASRGPAWCGVGSVKSSIGHLEAAAGLAALAKVVLALEHGFRPATLHAEPVNPQIHFEDSPFFILSEATSWPQPMLGTHQAPRRAAVSAFGFGGVNAHVLIEEALPRPVSEHPYAGKPAVLLVTARSLPRLKAHAELLAAYFEAHPETRLQDAAATLATGRTHETERRVVVASTPAQTAARLHTLAADGEQEEIDWPEQLVEQLRAWIAGGPAAAEIAGNGCRIRLPGCPFQMERCWPGHKLALPEIPTSALPPTVPAPEIVSQSETDTGTVGSAPAVQDPQRPDRARRAVRSLFADYLRVPVEQVGTDQPFDHLNLDSIATQQLLQLLEEQLGALPSTLLYENGTIDTLAQWLSEMRPHEVNSWTRSPDAETAADDVVAEQVPTVLRGAGEKAPGSPGSDGAVAVIGMAGVFPGAQDVDVLWEKLVAGEDLITSRPAPLDRAASTSQTSTRPRSGGFIDNVDAFDAKYFGISPLEAELMDPQQRLFLQVAAASIENSGHALSTFRGSRTGVFVGVSSSEYYSLVARAGRSHDAYAPSGNSHAVLANRVSFLLDLHGPSEPVDTACSSSLTALHRAVRCLQAGDCDAAIAGGVNLLLSDDLFESFANSGFLSPSARCQAFGDGADGYVRSEGAVAILLKRLDEAVEGGDNILGVIRGSGVNHGGRVRSLTVPNPMAQAELIADVYERAGISPRTVTYVEAHGTGTPMGDPIELTGLRKAFAMGDLQQHNDVLAWCGLGSIKSNLGHMESASGAAGLVKVLLSMRHGTLPPSLHLSRVNPLLDLADSPFWLVQRTSEWARLVDPSGRVIPRRAGLSSFGFGGANAHVLVEEHMADIRPDETPDDVRDEVLILSASSEEQLLRLAEATRRRLKTLSTSTDEAFMLRDVVHTLQVGRDEHSQRLALCARDLEEAAARLGAYLDGATEGLPIWSGHVSAKRSVHGVLPQEAGAIAQLWVEGADIVWDRQDVFVRRRVPLPTYPFAKDRYWVSSDEAQDEALLRLLDRLESGDVGVDEVEEQLEKELKSWQ</sequence>
<dbReference type="EMBL" id="JACBXV010000003">
    <property type="protein sequence ID" value="NYS68049.1"/>
    <property type="molecule type" value="Genomic_DNA"/>
</dbReference>
<comment type="caution">
    <text evidence="11">The sequence shown here is derived from an EMBL/GenBank/DDBJ whole genome shotgun (WGS) entry which is preliminary data.</text>
</comment>
<evidence type="ECO:0000256" key="1">
    <source>
        <dbReference type="ARBA" id="ARBA00004496"/>
    </source>
</evidence>
<dbReference type="SMART" id="SM00822">
    <property type="entry name" value="PKS_KR"/>
    <property type="match status" value="1"/>
</dbReference>
<dbReference type="GO" id="GO:0005886">
    <property type="term" value="C:plasma membrane"/>
    <property type="evidence" value="ECO:0007669"/>
    <property type="project" value="TreeGrafter"/>
</dbReference>